<dbReference type="OMA" id="RKAYATW"/>
<dbReference type="InterPro" id="IPR014710">
    <property type="entry name" value="RmlC-like_jellyroll"/>
</dbReference>
<dbReference type="Proteomes" id="UP000654075">
    <property type="component" value="Unassembled WGS sequence"/>
</dbReference>
<proteinExistence type="predicted"/>
<feature type="domain" description="JmjC" evidence="1">
    <location>
        <begin position="116"/>
        <end position="322"/>
    </location>
</feature>
<dbReference type="OrthoDB" id="415358at2759"/>
<dbReference type="Gene3D" id="2.60.120.10">
    <property type="entry name" value="Jelly Rolls"/>
    <property type="match status" value="1"/>
</dbReference>
<gene>
    <name evidence="2" type="ORF">PGLA1383_LOCUS25892</name>
</gene>
<dbReference type="AlphaFoldDB" id="A0A813F8G4"/>
<sequence>MVVGVTTVVERVSAADLTPDEFVRRYVAENTPVILQGALSEEWARCLQWTPEVIERLAPPGASVRVAPLNADGRDKWVERAELWPGASEVDPIPGIVHEDLVLAVAAARIEVSVSDFVTSLKGNGLLPSLYADGASNLEHSFGFLASEIPGCPDIGRSLLYRRTDLWLGGKTLSTLHFDNYENIFAQLVGAKEFLLYPPGDTQYLVDGRLRKAYATWREPEPGCGGYGTFERLAGGLSTETVLNYAAYNIHSPPPEFAERAAKLRPTVARVEQGEVLYLPFGWWHQVQAVPSPEHGLCASAASFFEPFFVRLQPKSFAKPGPLVPNPRYRQLCKRLGLDSDEEEDDSVDAK</sequence>
<evidence type="ECO:0000313" key="3">
    <source>
        <dbReference type="Proteomes" id="UP000654075"/>
    </source>
</evidence>
<dbReference type="Pfam" id="PF13621">
    <property type="entry name" value="Cupin_8"/>
    <property type="match status" value="1"/>
</dbReference>
<accession>A0A813F8G4</accession>
<dbReference type="PROSITE" id="PS51184">
    <property type="entry name" value="JMJC"/>
    <property type="match status" value="1"/>
</dbReference>
<keyword evidence="3" id="KW-1185">Reference proteome</keyword>
<name>A0A813F8G4_POLGL</name>
<organism evidence="2 3">
    <name type="scientific">Polarella glacialis</name>
    <name type="common">Dinoflagellate</name>
    <dbReference type="NCBI Taxonomy" id="89957"/>
    <lineage>
        <taxon>Eukaryota</taxon>
        <taxon>Sar</taxon>
        <taxon>Alveolata</taxon>
        <taxon>Dinophyceae</taxon>
        <taxon>Suessiales</taxon>
        <taxon>Suessiaceae</taxon>
        <taxon>Polarella</taxon>
    </lineage>
</organism>
<dbReference type="PANTHER" id="PTHR12461:SF105">
    <property type="entry name" value="HYPOXIA-INDUCIBLE FACTOR 1-ALPHA INHIBITOR"/>
    <property type="match status" value="1"/>
</dbReference>
<evidence type="ECO:0000313" key="2">
    <source>
        <dbReference type="EMBL" id="CAE8607991.1"/>
    </source>
</evidence>
<dbReference type="InterPro" id="IPR041667">
    <property type="entry name" value="Cupin_8"/>
</dbReference>
<evidence type="ECO:0000259" key="1">
    <source>
        <dbReference type="PROSITE" id="PS51184"/>
    </source>
</evidence>
<dbReference type="PANTHER" id="PTHR12461">
    <property type="entry name" value="HYPOXIA-INDUCIBLE FACTOR 1 ALPHA INHIBITOR-RELATED"/>
    <property type="match status" value="1"/>
</dbReference>
<dbReference type="InterPro" id="IPR003347">
    <property type="entry name" value="JmjC_dom"/>
</dbReference>
<dbReference type="EMBL" id="CAJNNV010022273">
    <property type="protein sequence ID" value="CAE8607991.1"/>
    <property type="molecule type" value="Genomic_DNA"/>
</dbReference>
<protein>
    <recommendedName>
        <fullName evidence="1">JmjC domain-containing protein</fullName>
    </recommendedName>
</protein>
<reference evidence="2" key="1">
    <citation type="submission" date="2021-02" db="EMBL/GenBank/DDBJ databases">
        <authorList>
            <person name="Dougan E. K."/>
            <person name="Rhodes N."/>
            <person name="Thang M."/>
            <person name="Chan C."/>
        </authorList>
    </citation>
    <scope>NUCLEOTIDE SEQUENCE</scope>
</reference>
<comment type="caution">
    <text evidence="2">The sequence shown here is derived from an EMBL/GenBank/DDBJ whole genome shotgun (WGS) entry which is preliminary data.</text>
</comment>
<dbReference type="SUPFAM" id="SSF51197">
    <property type="entry name" value="Clavaminate synthase-like"/>
    <property type="match status" value="1"/>
</dbReference>